<dbReference type="Pfam" id="PF07992">
    <property type="entry name" value="Pyr_redox_2"/>
    <property type="match status" value="1"/>
</dbReference>
<evidence type="ECO:0000313" key="8">
    <source>
        <dbReference type="Proteomes" id="UP001501470"/>
    </source>
</evidence>
<evidence type="ECO:0000256" key="1">
    <source>
        <dbReference type="ARBA" id="ARBA00001974"/>
    </source>
</evidence>
<evidence type="ECO:0000256" key="3">
    <source>
        <dbReference type="ARBA" id="ARBA00022630"/>
    </source>
</evidence>
<dbReference type="InterPro" id="IPR023753">
    <property type="entry name" value="FAD/NAD-binding_dom"/>
</dbReference>
<dbReference type="SUPFAM" id="SSF51905">
    <property type="entry name" value="FAD/NAD(P)-binding domain"/>
    <property type="match status" value="1"/>
</dbReference>
<evidence type="ECO:0000256" key="2">
    <source>
        <dbReference type="ARBA" id="ARBA00005272"/>
    </source>
</evidence>
<dbReference type="PANTHER" id="PTHR42913:SF3">
    <property type="entry name" value="64 KDA MITOCHONDRIAL NADH DEHYDROGENASE (EUROFUNG)"/>
    <property type="match status" value="1"/>
</dbReference>
<protein>
    <submittedName>
        <fullName evidence="7">FAD-dependent oxidoreductase</fullName>
    </submittedName>
</protein>
<dbReference type="Proteomes" id="UP001501470">
    <property type="component" value="Unassembled WGS sequence"/>
</dbReference>
<evidence type="ECO:0000259" key="6">
    <source>
        <dbReference type="Pfam" id="PF07992"/>
    </source>
</evidence>
<comment type="cofactor">
    <cofactor evidence="1">
        <name>FAD</name>
        <dbReference type="ChEBI" id="CHEBI:57692"/>
    </cofactor>
</comment>
<evidence type="ECO:0000256" key="4">
    <source>
        <dbReference type="ARBA" id="ARBA00022827"/>
    </source>
</evidence>
<gene>
    <name evidence="7" type="ORF">GCM10009827_089870</name>
</gene>
<keyword evidence="4" id="KW-0274">FAD</keyword>
<dbReference type="Gene3D" id="3.50.50.100">
    <property type="match status" value="1"/>
</dbReference>
<reference evidence="8" key="1">
    <citation type="journal article" date="2019" name="Int. J. Syst. Evol. Microbiol.">
        <title>The Global Catalogue of Microorganisms (GCM) 10K type strain sequencing project: providing services to taxonomists for standard genome sequencing and annotation.</title>
        <authorList>
            <consortium name="The Broad Institute Genomics Platform"/>
            <consortium name="The Broad Institute Genome Sequencing Center for Infectious Disease"/>
            <person name="Wu L."/>
            <person name="Ma J."/>
        </authorList>
    </citation>
    <scope>NUCLEOTIDE SEQUENCE [LARGE SCALE GENOMIC DNA]</scope>
    <source>
        <strain evidence="8">JCM 15933</strain>
    </source>
</reference>
<evidence type="ECO:0000313" key="7">
    <source>
        <dbReference type="EMBL" id="GAA1555077.1"/>
    </source>
</evidence>
<comment type="caution">
    <text evidence="7">The sequence shown here is derived from an EMBL/GenBank/DDBJ whole genome shotgun (WGS) entry which is preliminary data.</text>
</comment>
<dbReference type="PRINTS" id="PR00469">
    <property type="entry name" value="PNDRDTASEII"/>
</dbReference>
<keyword evidence="5" id="KW-0560">Oxidoreductase</keyword>
<sequence length="403" mass="42544">MEWLVLGVMRGRHGGRAKARREPGMHRIVVLGGGYTGMIAAIRVARRARRLGVVVTVVNPSERFAERLRMHQVASGQVVREVGIPELLRGTGIEFVQGWAERVDPGRREVSVGGRVVGYDTLVYAIGSVAQTGTVPGAEAHAYTLNSVESAARLADLLAARTGATVAVVGGGLTGVEAAAEIAERHPAARVLLLSRDVPGSMMSARARAHLDRALRRLGVGVRTGVEVTKVLPDGVELAGGEVVGADATLWTTGFTASPLAAEAGIAVDGRGRIVVDATLRSVSHPDIVAIGDAAAITQRWGTIHGTCQSGIPSGAHAADSIARVLAGKPAKPFRFGYIHQPVSLGRRDAVIQFTRPDDTPRRWFLKGRAAVVYKELVTRSPLPSYRLSKHLTVPAAALSSRG</sequence>
<keyword evidence="3" id="KW-0285">Flavoprotein</keyword>
<comment type="similarity">
    <text evidence="2">Belongs to the NADH dehydrogenase family.</text>
</comment>
<feature type="domain" description="FAD/NAD(P)-binding" evidence="6">
    <location>
        <begin position="27"/>
        <end position="305"/>
    </location>
</feature>
<dbReference type="PRINTS" id="PR00368">
    <property type="entry name" value="FADPNR"/>
</dbReference>
<name>A0ABP4N7G5_9ACTN</name>
<evidence type="ECO:0000256" key="5">
    <source>
        <dbReference type="ARBA" id="ARBA00023002"/>
    </source>
</evidence>
<keyword evidence="8" id="KW-1185">Reference proteome</keyword>
<accession>A0ABP4N7G5</accession>
<organism evidence="7 8">
    <name type="scientific">Dactylosporangium maewongense</name>
    <dbReference type="NCBI Taxonomy" id="634393"/>
    <lineage>
        <taxon>Bacteria</taxon>
        <taxon>Bacillati</taxon>
        <taxon>Actinomycetota</taxon>
        <taxon>Actinomycetes</taxon>
        <taxon>Micromonosporales</taxon>
        <taxon>Micromonosporaceae</taxon>
        <taxon>Dactylosporangium</taxon>
    </lineage>
</organism>
<dbReference type="InterPro" id="IPR051169">
    <property type="entry name" value="NADH-Q_oxidoreductase"/>
</dbReference>
<dbReference type="EMBL" id="BAAAQD010000024">
    <property type="protein sequence ID" value="GAA1555077.1"/>
    <property type="molecule type" value="Genomic_DNA"/>
</dbReference>
<dbReference type="PANTHER" id="PTHR42913">
    <property type="entry name" value="APOPTOSIS-INDUCING FACTOR 1"/>
    <property type="match status" value="1"/>
</dbReference>
<proteinExistence type="inferred from homology"/>
<dbReference type="InterPro" id="IPR036188">
    <property type="entry name" value="FAD/NAD-bd_sf"/>
</dbReference>